<evidence type="ECO:0000313" key="2">
    <source>
        <dbReference type="Proteomes" id="UP000285301"/>
    </source>
</evidence>
<dbReference type="AlphaFoldDB" id="A0A3S3NCI0"/>
<comment type="caution">
    <text evidence="1">The sequence shown here is derived from an EMBL/GenBank/DDBJ whole genome shotgun (WGS) entry which is preliminary data.</text>
</comment>
<evidence type="ECO:0000313" key="1">
    <source>
        <dbReference type="EMBL" id="RWS00013.1"/>
    </source>
</evidence>
<protein>
    <submittedName>
        <fullName evidence="1">GDP-D-glucose phosphorylase 1-like protein</fullName>
    </submittedName>
</protein>
<gene>
    <name evidence="1" type="ORF">B4U79_05816</name>
</gene>
<feature type="non-terminal residue" evidence="1">
    <location>
        <position position="107"/>
    </location>
</feature>
<name>A0A3S3NCI0_9ACAR</name>
<sequence length="107" mass="12799">HQHWHLYYLDFELELESIQCEKGILKDWPIPAFVFKVKELKIFDIEKVVEDAFKFIDHCIENSLAYNLFITRMQLGDVIRIFFWIQPPELDVKDNMSTNPVFCSGLF</sequence>
<feature type="non-terminal residue" evidence="1">
    <location>
        <position position="1"/>
    </location>
</feature>
<dbReference type="EMBL" id="NCKU01012682">
    <property type="protein sequence ID" value="RWS00013.1"/>
    <property type="molecule type" value="Genomic_DNA"/>
</dbReference>
<dbReference type="OrthoDB" id="417175at2759"/>
<organism evidence="1 2">
    <name type="scientific">Dinothrombium tinctorium</name>
    <dbReference type="NCBI Taxonomy" id="1965070"/>
    <lineage>
        <taxon>Eukaryota</taxon>
        <taxon>Metazoa</taxon>
        <taxon>Ecdysozoa</taxon>
        <taxon>Arthropoda</taxon>
        <taxon>Chelicerata</taxon>
        <taxon>Arachnida</taxon>
        <taxon>Acari</taxon>
        <taxon>Acariformes</taxon>
        <taxon>Trombidiformes</taxon>
        <taxon>Prostigmata</taxon>
        <taxon>Anystina</taxon>
        <taxon>Parasitengona</taxon>
        <taxon>Trombidioidea</taxon>
        <taxon>Trombidiidae</taxon>
        <taxon>Dinothrombium</taxon>
    </lineage>
</organism>
<dbReference type="STRING" id="1965070.A0A3S3NCI0"/>
<reference evidence="1 2" key="1">
    <citation type="journal article" date="2018" name="Gigascience">
        <title>Genomes of trombidid mites reveal novel predicted allergens and laterally-transferred genes associated with secondary metabolism.</title>
        <authorList>
            <person name="Dong X."/>
            <person name="Chaisiri K."/>
            <person name="Xia D."/>
            <person name="Armstrong S.D."/>
            <person name="Fang Y."/>
            <person name="Donnelly M.J."/>
            <person name="Kadowaki T."/>
            <person name="McGarry J.W."/>
            <person name="Darby A.C."/>
            <person name="Makepeace B.L."/>
        </authorList>
    </citation>
    <scope>NUCLEOTIDE SEQUENCE [LARGE SCALE GENOMIC DNA]</scope>
    <source>
        <strain evidence="1">UoL-WK</strain>
    </source>
</reference>
<dbReference type="Proteomes" id="UP000285301">
    <property type="component" value="Unassembled WGS sequence"/>
</dbReference>
<keyword evidence="2" id="KW-1185">Reference proteome</keyword>
<accession>A0A3S3NCI0</accession>
<proteinExistence type="predicted"/>